<keyword evidence="10 13" id="KW-0648">Protein biosynthesis</keyword>
<dbReference type="InterPro" id="IPR045864">
    <property type="entry name" value="aa-tRNA-synth_II/BPL/LPL"/>
</dbReference>
<keyword evidence="5 13" id="KW-0479">Metal-binding</keyword>
<evidence type="ECO:0000256" key="11">
    <source>
        <dbReference type="ARBA" id="ARBA00023146"/>
    </source>
</evidence>
<dbReference type="PROSITE" id="PS51880">
    <property type="entry name" value="TGS"/>
    <property type="match status" value="1"/>
</dbReference>
<evidence type="ECO:0000256" key="1">
    <source>
        <dbReference type="ARBA" id="ARBA00008226"/>
    </source>
</evidence>
<comment type="catalytic activity">
    <reaction evidence="12 13">
        <text>tRNA(Thr) + L-threonine + ATP = L-threonyl-tRNA(Thr) + AMP + diphosphate + H(+)</text>
        <dbReference type="Rhea" id="RHEA:24624"/>
        <dbReference type="Rhea" id="RHEA-COMP:9670"/>
        <dbReference type="Rhea" id="RHEA-COMP:9704"/>
        <dbReference type="ChEBI" id="CHEBI:15378"/>
        <dbReference type="ChEBI" id="CHEBI:30616"/>
        <dbReference type="ChEBI" id="CHEBI:33019"/>
        <dbReference type="ChEBI" id="CHEBI:57926"/>
        <dbReference type="ChEBI" id="CHEBI:78442"/>
        <dbReference type="ChEBI" id="CHEBI:78534"/>
        <dbReference type="ChEBI" id="CHEBI:456215"/>
        <dbReference type="EC" id="6.1.1.3"/>
    </reaction>
</comment>
<evidence type="ECO:0000259" key="14">
    <source>
        <dbReference type="PROSITE" id="PS50862"/>
    </source>
</evidence>
<feature type="domain" description="TGS" evidence="15">
    <location>
        <begin position="1"/>
        <end position="64"/>
    </location>
</feature>
<dbReference type="Gene3D" id="3.30.54.20">
    <property type="match status" value="1"/>
</dbReference>
<dbReference type="GO" id="GO:0046872">
    <property type="term" value="F:metal ion binding"/>
    <property type="evidence" value="ECO:0007669"/>
    <property type="project" value="UniProtKB-KW"/>
</dbReference>
<dbReference type="GO" id="GO:0005524">
    <property type="term" value="F:ATP binding"/>
    <property type="evidence" value="ECO:0007669"/>
    <property type="project" value="UniProtKB-UniRule"/>
</dbReference>
<evidence type="ECO:0000256" key="2">
    <source>
        <dbReference type="ARBA" id="ARBA00022490"/>
    </source>
</evidence>
<feature type="binding site" evidence="13">
    <location>
        <position position="537"/>
    </location>
    <ligand>
        <name>Zn(2+)</name>
        <dbReference type="ChEBI" id="CHEBI:29105"/>
        <note>catalytic</note>
    </ligand>
</feature>
<gene>
    <name evidence="13" type="primary">thrS</name>
    <name evidence="16" type="ORF">DF286_05620</name>
</gene>
<comment type="subcellular location">
    <subcellularLocation>
        <location evidence="13">Cytoplasm</location>
    </subcellularLocation>
</comment>
<dbReference type="InterPro" id="IPR004095">
    <property type="entry name" value="TGS"/>
</dbReference>
<dbReference type="FunFam" id="3.30.980.10:FF:000005">
    <property type="entry name" value="Threonyl-tRNA synthetase, mitochondrial"/>
    <property type="match status" value="1"/>
</dbReference>
<dbReference type="InterPro" id="IPR012676">
    <property type="entry name" value="TGS-like"/>
</dbReference>
<comment type="subunit">
    <text evidence="13">Homodimer.</text>
</comment>
<dbReference type="InterPro" id="IPR033728">
    <property type="entry name" value="ThrRS_core"/>
</dbReference>
<dbReference type="InterPro" id="IPR018163">
    <property type="entry name" value="Thr/Ala-tRNA-synth_IIc_edit"/>
</dbReference>
<dbReference type="SMART" id="SM00863">
    <property type="entry name" value="tRNA_SAD"/>
    <property type="match status" value="1"/>
</dbReference>
<evidence type="ECO:0000259" key="15">
    <source>
        <dbReference type="PROSITE" id="PS51880"/>
    </source>
</evidence>
<evidence type="ECO:0000256" key="12">
    <source>
        <dbReference type="ARBA" id="ARBA00049515"/>
    </source>
</evidence>
<sequence length="666" mass="75845">MTQHFKITLPDGSVREVEQGTTPADVAAAIGPGLAKAAMAARINGEVRDIGRPFESDAELALITSRDEAEALELVRHDYAHVLAEAVQNLFPGTQITFGPATEDGFYYDFAPNPERGPFTEEDLPAIEEEMRRIIARDEPLVREVWTRDEVRGFFVKNGETFKAEWVMELPAEETITMYRSGQWVDLCRGPHLASTGKLDPQAFKLTRVSGAYWRGDQKNAMLSRIYGTGWLNKKQLDAHLVRLEEAAKRDHRKLGQEMDLFHLQAEAHGSVFWHPNGYIIWRELEAYMRRAIDEAGYQEVKTPQVMDARQWEQSGHWGKYRENMFVIPDEVPNVEDEGPIVSGDADWMALKPMNCPAHVLIFKQGIKSYRDLPLRIYENGCCHRNEPHGALHGLMRVRQFTQDDAHIFCREDQIVEEVRAFCELSDRIYKDFGFSYAIKLALRPDKRFGSDEVWDLAEAELRDAVMKAGFATEQYGWEELPGEGAFYAPKLEWHLTDAIGRTWQVGTIQSDRVLPDRLDATYVGEDGERHRPIMLHRAIFGSYERFIGILIEHYAGKLPLWLAPVQAVVATIVSDANDYAREVEAKLRAAGIRVEADLRNEKINYKVREHSLAKVPNLLVVGKREAEERTVALRPLGAEARQEVMALDELVERLRTEALPPDLRG</sequence>
<dbReference type="Proteomes" id="UP000245916">
    <property type="component" value="Unassembled WGS sequence"/>
</dbReference>
<dbReference type="InterPro" id="IPR006195">
    <property type="entry name" value="aa-tRNA-synth_II"/>
</dbReference>
<evidence type="ECO:0000256" key="9">
    <source>
        <dbReference type="ARBA" id="ARBA00022884"/>
    </source>
</evidence>
<keyword evidence="17" id="KW-1185">Reference proteome</keyword>
<evidence type="ECO:0000256" key="13">
    <source>
        <dbReference type="HAMAP-Rule" id="MF_00184"/>
    </source>
</evidence>
<accession>A0A2U2J234</accession>
<dbReference type="InterPro" id="IPR012947">
    <property type="entry name" value="tRNA_SAD"/>
</dbReference>
<evidence type="ECO:0000256" key="7">
    <source>
        <dbReference type="ARBA" id="ARBA00022833"/>
    </source>
</evidence>
<dbReference type="CDD" id="cd01667">
    <property type="entry name" value="TGS_ThrRS"/>
    <property type="match status" value="1"/>
</dbReference>
<keyword evidence="2 13" id="KW-0963">Cytoplasm</keyword>
<dbReference type="EMBL" id="QFFF01000001">
    <property type="protein sequence ID" value="PWG02400.1"/>
    <property type="molecule type" value="Genomic_DNA"/>
</dbReference>
<comment type="similarity">
    <text evidence="1 13">Belongs to the class-II aminoacyl-tRNA synthetase family.</text>
</comment>
<dbReference type="CDD" id="cd00860">
    <property type="entry name" value="ThrRS_anticodon"/>
    <property type="match status" value="1"/>
</dbReference>
<evidence type="ECO:0000256" key="6">
    <source>
        <dbReference type="ARBA" id="ARBA00022741"/>
    </source>
</evidence>
<dbReference type="PANTHER" id="PTHR11451:SF44">
    <property type="entry name" value="THREONINE--TRNA LIGASE, CHLOROPLASTIC_MITOCHONDRIAL 2"/>
    <property type="match status" value="1"/>
</dbReference>
<dbReference type="InterPro" id="IPR002320">
    <property type="entry name" value="Thr-tRNA-ligase_IIa"/>
</dbReference>
<keyword evidence="8 13" id="KW-0067">ATP-binding</keyword>
<reference evidence="16 17" key="1">
    <citation type="submission" date="2018-05" db="EMBL/GenBank/DDBJ databases">
        <title>Genome of Sphingosinicella humi QZX222.</title>
        <authorList>
            <person name="Qiao Z."/>
            <person name="Wang G."/>
        </authorList>
    </citation>
    <scope>NUCLEOTIDE SEQUENCE [LARGE SCALE GENOMIC DNA]</scope>
    <source>
        <strain evidence="16 17">QZX222</strain>
    </source>
</reference>
<dbReference type="Gene3D" id="3.30.930.10">
    <property type="entry name" value="Bira Bifunctional Protein, Domain 2"/>
    <property type="match status" value="1"/>
</dbReference>
<comment type="caution">
    <text evidence="16">The sequence shown here is derived from an EMBL/GenBank/DDBJ whole genome shotgun (WGS) entry which is preliminary data.</text>
</comment>
<dbReference type="FunFam" id="3.40.50.800:FF:000001">
    <property type="entry name" value="Threonine--tRNA ligase"/>
    <property type="match status" value="1"/>
</dbReference>
<evidence type="ECO:0000256" key="8">
    <source>
        <dbReference type="ARBA" id="ARBA00022840"/>
    </source>
</evidence>
<proteinExistence type="inferred from homology"/>
<keyword evidence="4 13" id="KW-0436">Ligase</keyword>
<evidence type="ECO:0000313" key="16">
    <source>
        <dbReference type="EMBL" id="PWG02400.1"/>
    </source>
</evidence>
<evidence type="ECO:0000256" key="4">
    <source>
        <dbReference type="ARBA" id="ARBA00022598"/>
    </source>
</evidence>
<dbReference type="NCBIfam" id="TIGR00418">
    <property type="entry name" value="thrS"/>
    <property type="match status" value="1"/>
</dbReference>
<protein>
    <recommendedName>
        <fullName evidence="13">Threonine--tRNA ligase</fullName>
        <ecNumber evidence="13">6.1.1.3</ecNumber>
    </recommendedName>
    <alternativeName>
        <fullName evidence="13">Threonyl-tRNA synthetase</fullName>
        <shortName evidence="13">ThrRS</shortName>
    </alternativeName>
</protein>
<evidence type="ECO:0000256" key="10">
    <source>
        <dbReference type="ARBA" id="ARBA00022917"/>
    </source>
</evidence>
<dbReference type="InterPro" id="IPR002314">
    <property type="entry name" value="aa-tRNA-synt_IIb"/>
</dbReference>
<feature type="domain" description="Aminoacyl-transfer RNA synthetases class-II family profile" evidence="14">
    <location>
        <begin position="251"/>
        <end position="560"/>
    </location>
</feature>
<organism evidence="16 17">
    <name type="scientific">Allosphingosinicella humi</name>
    <dbReference type="NCBI Taxonomy" id="2068657"/>
    <lineage>
        <taxon>Bacteria</taxon>
        <taxon>Pseudomonadati</taxon>
        <taxon>Pseudomonadota</taxon>
        <taxon>Alphaproteobacteria</taxon>
        <taxon>Sphingomonadales</taxon>
        <taxon>Sphingomonadaceae</taxon>
        <taxon>Allosphingosinicella</taxon>
    </lineage>
</organism>
<dbReference type="SUPFAM" id="SSF52954">
    <property type="entry name" value="Class II aaRS ABD-related"/>
    <property type="match status" value="1"/>
</dbReference>
<dbReference type="FunFam" id="3.30.54.20:FF:000002">
    <property type="entry name" value="Threonine--tRNA ligase"/>
    <property type="match status" value="1"/>
</dbReference>
<feature type="binding site" evidence="13">
    <location>
        <position position="407"/>
    </location>
    <ligand>
        <name>Zn(2+)</name>
        <dbReference type="ChEBI" id="CHEBI:29105"/>
        <note>catalytic</note>
    </ligand>
</feature>
<evidence type="ECO:0000256" key="3">
    <source>
        <dbReference type="ARBA" id="ARBA00022555"/>
    </source>
</evidence>
<dbReference type="SUPFAM" id="SSF81271">
    <property type="entry name" value="TGS-like"/>
    <property type="match status" value="1"/>
</dbReference>
<keyword evidence="11 13" id="KW-0030">Aminoacyl-tRNA synthetase</keyword>
<dbReference type="PROSITE" id="PS50862">
    <property type="entry name" value="AA_TRNA_LIGASE_II"/>
    <property type="match status" value="1"/>
</dbReference>
<dbReference type="EC" id="6.1.1.3" evidence="13"/>
<dbReference type="SUPFAM" id="SSF55681">
    <property type="entry name" value="Class II aaRS and biotin synthetases"/>
    <property type="match status" value="1"/>
</dbReference>
<comment type="cofactor">
    <cofactor evidence="13">
        <name>Zn(2+)</name>
        <dbReference type="ChEBI" id="CHEBI:29105"/>
    </cofactor>
    <text evidence="13">Binds 1 zinc ion per subunit.</text>
</comment>
<dbReference type="GO" id="GO:0005737">
    <property type="term" value="C:cytoplasm"/>
    <property type="evidence" value="ECO:0007669"/>
    <property type="project" value="UniProtKB-SubCell"/>
</dbReference>
<dbReference type="OrthoDB" id="9802304at2"/>
<dbReference type="PANTHER" id="PTHR11451">
    <property type="entry name" value="THREONINE-TRNA LIGASE"/>
    <property type="match status" value="1"/>
</dbReference>
<dbReference type="InterPro" id="IPR047246">
    <property type="entry name" value="ThrRS_anticodon"/>
</dbReference>
<comment type="caution">
    <text evidence="13">Lacks conserved residue(s) required for the propagation of feature annotation.</text>
</comment>
<dbReference type="Gene3D" id="3.10.20.30">
    <property type="match status" value="1"/>
</dbReference>
<keyword evidence="6 13" id="KW-0547">Nucleotide-binding</keyword>
<dbReference type="CDD" id="cd00771">
    <property type="entry name" value="ThrRS_core"/>
    <property type="match status" value="1"/>
</dbReference>
<dbReference type="Pfam" id="PF02824">
    <property type="entry name" value="TGS"/>
    <property type="match status" value="1"/>
</dbReference>
<dbReference type="InterPro" id="IPR012675">
    <property type="entry name" value="Beta-grasp_dom_sf"/>
</dbReference>
<dbReference type="Gene3D" id="3.40.50.800">
    <property type="entry name" value="Anticodon-binding domain"/>
    <property type="match status" value="1"/>
</dbReference>
<dbReference type="Pfam" id="PF00587">
    <property type="entry name" value="tRNA-synt_2b"/>
    <property type="match status" value="1"/>
</dbReference>
<dbReference type="FunFam" id="3.30.930.10:FF:000002">
    <property type="entry name" value="Threonine--tRNA ligase"/>
    <property type="match status" value="1"/>
</dbReference>
<dbReference type="FunFam" id="3.10.20.30:FF:000005">
    <property type="entry name" value="Threonine--tRNA ligase"/>
    <property type="match status" value="1"/>
</dbReference>
<name>A0A2U2J234_9SPHN</name>
<dbReference type="SUPFAM" id="SSF55186">
    <property type="entry name" value="ThrRS/AlaRS common domain"/>
    <property type="match status" value="1"/>
</dbReference>
<feature type="binding site" evidence="13">
    <location>
        <position position="356"/>
    </location>
    <ligand>
        <name>Zn(2+)</name>
        <dbReference type="ChEBI" id="CHEBI:29105"/>
        <note>catalytic</note>
    </ligand>
</feature>
<dbReference type="Gene3D" id="3.30.980.10">
    <property type="entry name" value="Threonyl-trna Synthetase, Chain A, domain 2"/>
    <property type="match status" value="1"/>
</dbReference>
<dbReference type="InterPro" id="IPR004154">
    <property type="entry name" value="Anticodon-bd"/>
</dbReference>
<dbReference type="Pfam" id="PF03129">
    <property type="entry name" value="HGTP_anticodon"/>
    <property type="match status" value="1"/>
</dbReference>
<dbReference type="HAMAP" id="MF_00184">
    <property type="entry name" value="Thr_tRNA_synth"/>
    <property type="match status" value="1"/>
</dbReference>
<dbReference type="GO" id="GO:0006435">
    <property type="term" value="P:threonyl-tRNA aminoacylation"/>
    <property type="evidence" value="ECO:0007669"/>
    <property type="project" value="UniProtKB-UniRule"/>
</dbReference>
<keyword evidence="7 13" id="KW-0862">Zinc</keyword>
<dbReference type="GO" id="GO:0004829">
    <property type="term" value="F:threonine-tRNA ligase activity"/>
    <property type="evidence" value="ECO:0007669"/>
    <property type="project" value="UniProtKB-UniRule"/>
</dbReference>
<dbReference type="PRINTS" id="PR01047">
    <property type="entry name" value="TRNASYNTHTHR"/>
</dbReference>
<keyword evidence="9 13" id="KW-0694">RNA-binding</keyword>
<dbReference type="InterPro" id="IPR036621">
    <property type="entry name" value="Anticodon-bd_dom_sf"/>
</dbReference>
<evidence type="ECO:0000313" key="17">
    <source>
        <dbReference type="Proteomes" id="UP000245916"/>
    </source>
</evidence>
<dbReference type="GO" id="GO:0000049">
    <property type="term" value="F:tRNA binding"/>
    <property type="evidence" value="ECO:0007669"/>
    <property type="project" value="UniProtKB-KW"/>
</dbReference>
<dbReference type="Pfam" id="PF07973">
    <property type="entry name" value="tRNA_SAD"/>
    <property type="match status" value="1"/>
</dbReference>
<keyword evidence="3 13" id="KW-0820">tRNA-binding</keyword>
<dbReference type="RefSeq" id="WP_109270539.1">
    <property type="nucleotide sequence ID" value="NZ_QFFF01000001.1"/>
</dbReference>
<evidence type="ECO:0000256" key="5">
    <source>
        <dbReference type="ARBA" id="ARBA00022723"/>
    </source>
</evidence>
<dbReference type="AlphaFoldDB" id="A0A2U2J234"/>